<feature type="region of interest" description="Disordered" evidence="9">
    <location>
        <begin position="150"/>
        <end position="169"/>
    </location>
</feature>
<dbReference type="PROSITE" id="PS50303">
    <property type="entry name" value="PUM_HD"/>
    <property type="match status" value="1"/>
</dbReference>
<dbReference type="EMBL" id="MCBQ01019464">
    <property type="protein sequence ID" value="RKF56556.1"/>
    <property type="molecule type" value="Genomic_DNA"/>
</dbReference>
<dbReference type="Gene3D" id="1.25.10.10">
    <property type="entry name" value="Leucine-rich Repeat Variant"/>
    <property type="match status" value="1"/>
</dbReference>
<comment type="subcellular location">
    <subcellularLocation>
        <location evidence="1">Cytoplasm</location>
    </subcellularLocation>
</comment>
<keyword evidence="2" id="KW-0963">Cytoplasm</keyword>
<dbReference type="GO" id="GO:0005737">
    <property type="term" value="C:cytoplasm"/>
    <property type="evidence" value="ECO:0007669"/>
    <property type="project" value="UniProtKB-SubCell"/>
</dbReference>
<dbReference type="FunFam" id="1.25.10.10:FF:000004">
    <property type="entry name" value="Pumilio homolog 1 isoform 2"/>
    <property type="match status" value="1"/>
</dbReference>
<feature type="repeat" description="Pumilio" evidence="8">
    <location>
        <begin position="680"/>
        <end position="715"/>
    </location>
</feature>
<dbReference type="SMART" id="SM00025">
    <property type="entry name" value="Pumilio"/>
    <property type="match status" value="8"/>
</dbReference>
<dbReference type="PROSITE" id="PS50302">
    <property type="entry name" value="PUM"/>
    <property type="match status" value="8"/>
</dbReference>
<reference evidence="11 12" key="1">
    <citation type="journal article" date="2018" name="BMC Genomics">
        <title>Comparative genome analyses reveal sequence features reflecting distinct modes of host-adaptation between dicot and monocot powdery mildew.</title>
        <authorList>
            <person name="Wu Y."/>
            <person name="Ma X."/>
            <person name="Pan Z."/>
            <person name="Kale S.D."/>
            <person name="Song Y."/>
            <person name="King H."/>
            <person name="Zhang Q."/>
            <person name="Presley C."/>
            <person name="Deng X."/>
            <person name="Wei C.I."/>
            <person name="Xiao S."/>
        </authorList>
    </citation>
    <scope>NUCLEOTIDE SEQUENCE [LARGE SCALE GENOMIC DNA]</scope>
    <source>
        <strain evidence="11">UMSG3</strain>
    </source>
</reference>
<keyword evidence="3" id="KW-0677">Repeat</keyword>
<evidence type="ECO:0000256" key="2">
    <source>
        <dbReference type="ARBA" id="ARBA00022490"/>
    </source>
</evidence>
<feature type="region of interest" description="Disordered" evidence="9">
    <location>
        <begin position="300"/>
        <end position="329"/>
    </location>
</feature>
<feature type="repeat" description="Pumilio" evidence="8">
    <location>
        <begin position="757"/>
        <end position="794"/>
    </location>
</feature>
<dbReference type="InterPro" id="IPR016024">
    <property type="entry name" value="ARM-type_fold"/>
</dbReference>
<dbReference type="STRING" id="62708.A0A420HGI6"/>
<keyword evidence="4" id="KW-0694">RNA-binding</keyword>
<protein>
    <recommendedName>
        <fullName evidence="7">Pumilio homology domain family member 3</fullName>
    </recommendedName>
</protein>
<proteinExistence type="inferred from homology"/>
<organism evidence="11 12">
    <name type="scientific">Golovinomyces cichoracearum</name>
    <dbReference type="NCBI Taxonomy" id="62708"/>
    <lineage>
        <taxon>Eukaryota</taxon>
        <taxon>Fungi</taxon>
        <taxon>Dikarya</taxon>
        <taxon>Ascomycota</taxon>
        <taxon>Pezizomycotina</taxon>
        <taxon>Leotiomycetes</taxon>
        <taxon>Erysiphales</taxon>
        <taxon>Erysiphaceae</taxon>
        <taxon>Golovinomyces</taxon>
    </lineage>
</organism>
<dbReference type="SUPFAM" id="SSF48371">
    <property type="entry name" value="ARM repeat"/>
    <property type="match status" value="1"/>
</dbReference>
<feature type="repeat" description="Pumilio" evidence="8">
    <location>
        <begin position="716"/>
        <end position="751"/>
    </location>
</feature>
<dbReference type="GO" id="GO:0003730">
    <property type="term" value="F:mRNA 3'-UTR binding"/>
    <property type="evidence" value="ECO:0007669"/>
    <property type="project" value="TreeGrafter"/>
</dbReference>
<evidence type="ECO:0000259" key="10">
    <source>
        <dbReference type="PROSITE" id="PS50303"/>
    </source>
</evidence>
<feature type="compositionally biased region" description="Polar residues" evidence="9">
    <location>
        <begin position="111"/>
        <end position="133"/>
    </location>
</feature>
<name>A0A420HGI6_9PEZI</name>
<feature type="region of interest" description="Disordered" evidence="9">
    <location>
        <begin position="60"/>
        <end position="81"/>
    </location>
</feature>
<comment type="similarity">
    <text evidence="6">Belongs to the PUF3 family.</text>
</comment>
<feature type="domain" description="PUM-HD" evidence="10">
    <location>
        <begin position="478"/>
        <end position="820"/>
    </location>
</feature>
<dbReference type="AlphaFoldDB" id="A0A420HGI6"/>
<feature type="repeat" description="Pumilio" evidence="8">
    <location>
        <begin position="500"/>
        <end position="535"/>
    </location>
</feature>
<dbReference type="Proteomes" id="UP000283383">
    <property type="component" value="Unassembled WGS sequence"/>
</dbReference>
<evidence type="ECO:0000313" key="12">
    <source>
        <dbReference type="Proteomes" id="UP000283383"/>
    </source>
</evidence>
<feature type="region of interest" description="Disordered" evidence="9">
    <location>
        <begin position="187"/>
        <end position="208"/>
    </location>
</feature>
<feature type="compositionally biased region" description="Basic and acidic residues" evidence="9">
    <location>
        <begin position="187"/>
        <end position="196"/>
    </location>
</feature>
<dbReference type="GO" id="GO:0000288">
    <property type="term" value="P:nuclear-transcribed mRNA catabolic process, deadenylation-dependent decay"/>
    <property type="evidence" value="ECO:0007669"/>
    <property type="project" value="TreeGrafter"/>
</dbReference>
<evidence type="ECO:0000256" key="5">
    <source>
        <dbReference type="ARBA" id="ARBA00024893"/>
    </source>
</evidence>
<feature type="repeat" description="Pumilio" evidence="8">
    <location>
        <begin position="608"/>
        <end position="643"/>
    </location>
</feature>
<gene>
    <name evidence="11" type="ORF">GcM3_194003</name>
</gene>
<keyword evidence="12" id="KW-1185">Reference proteome</keyword>
<evidence type="ECO:0000256" key="9">
    <source>
        <dbReference type="SAM" id="MobiDB-lite"/>
    </source>
</evidence>
<dbReference type="PANTHER" id="PTHR12537:SF12">
    <property type="entry name" value="MATERNAL PROTEIN PUMILIO"/>
    <property type="match status" value="1"/>
</dbReference>
<evidence type="ECO:0000256" key="1">
    <source>
        <dbReference type="ARBA" id="ARBA00004496"/>
    </source>
</evidence>
<dbReference type="InterPro" id="IPR001313">
    <property type="entry name" value="Pumilio_RNA-bd_rpt"/>
</dbReference>
<comment type="caution">
    <text evidence="11">The sequence shown here is derived from an EMBL/GenBank/DDBJ whole genome shotgun (WGS) entry which is preliminary data.</text>
</comment>
<dbReference type="PANTHER" id="PTHR12537">
    <property type="entry name" value="RNA BINDING PROTEIN PUMILIO-RELATED"/>
    <property type="match status" value="1"/>
</dbReference>
<dbReference type="InterPro" id="IPR033712">
    <property type="entry name" value="Pumilio_RNA-bd"/>
</dbReference>
<feature type="compositionally biased region" description="Polar residues" evidence="9">
    <location>
        <begin position="150"/>
        <end position="167"/>
    </location>
</feature>
<feature type="repeat" description="Pumilio" evidence="8">
    <location>
        <begin position="572"/>
        <end position="607"/>
    </location>
</feature>
<dbReference type="InterPro" id="IPR011989">
    <property type="entry name" value="ARM-like"/>
</dbReference>
<feature type="region of interest" description="Disordered" evidence="9">
    <location>
        <begin position="101"/>
        <end position="133"/>
    </location>
</feature>
<sequence>MSAITCWSTIPMTKTVQTDRFPRLGGSRDDNLLESSPLSLSFSKTKNTWKQTNDVWAINNNESRNSNAHRKAVTASAGGTINPSVLSRGSKALAVPSEADSWLNLPWDPPRNTTSSMQPKIENMSSHSTRISLPHSKTQNFLGSQNMYQKTSPLASSNDAKISSSLSNKRHSLDISSAPFIFKPEDNEKEKEDQSHSDSNGFGVELPENLSLEGAVSRDIRSLKLEDPDKEFFTTDISFGNVDNQPGSASNQTISNNMHSQIHSHTVLASSPSNQTDISYHGLPHSKTELVRMDRKTKDSTHQKIPSLPPYLSLQAHFSPSDTSTRSEGHKIMKTNDSCPHQLTPNQLFGNKIQYHTERDFTSQSEIENHKPPSMSMYPFPLPGEYEWYNFNNSRTPRDSVSFDKKIPNLHSNPEPNYLFDPYLYRQPPRHFYELSRSTSKYLHSNKTYNHLMLSQSCQSTQSTSTRPSREHDIGNRFRSVLLEEFRASTKYNKRYELKDLYHHIVEFCGDQHGSRFIQAKLESASSDDKEQIFREIHPNALQLMTDVYGNYVIQKLFEHGNQVQKRMLAKQMKNHVMELSLQMYGCRVVQKALEYVLDDQQATIVEELHEDILKCIKDQNGNHVVQKAIERVPSKQIQFIIGCCREKVEALAIHPYGCRVVQRILEFSKPHDQSLILRELHGCLETLISDQYGNYVIQHVIRHGSTDDRDKIINFVTQKFLEFSKHKFASNVVEKSIIFGTEEQRRLMVSILTAVDIDGTSSLQLMMKDQFGNYVIQKLLAQLQSADKVSFLHAMKTQLIQLKKYNYGKQIDIIEKLLYNNLHGSQSPTSKDVTRSNALTSGFSKFPKISTNTVDESTEVFKSSTNDF</sequence>
<evidence type="ECO:0000256" key="4">
    <source>
        <dbReference type="ARBA" id="ARBA00022884"/>
    </source>
</evidence>
<evidence type="ECO:0000256" key="6">
    <source>
        <dbReference type="ARBA" id="ARBA00060736"/>
    </source>
</evidence>
<evidence type="ECO:0000256" key="3">
    <source>
        <dbReference type="ARBA" id="ARBA00022737"/>
    </source>
</evidence>
<accession>A0A420HGI6</accession>
<feature type="repeat" description="Pumilio" evidence="8">
    <location>
        <begin position="644"/>
        <end position="679"/>
    </location>
</feature>
<dbReference type="InterPro" id="IPR033133">
    <property type="entry name" value="PUM-HD"/>
</dbReference>
<feature type="repeat" description="Pumilio" evidence="8">
    <location>
        <begin position="536"/>
        <end position="571"/>
    </location>
</feature>
<evidence type="ECO:0000256" key="8">
    <source>
        <dbReference type="PROSITE-ProRule" id="PRU00317"/>
    </source>
</evidence>
<dbReference type="CDD" id="cd07920">
    <property type="entry name" value="Pumilio"/>
    <property type="match status" value="1"/>
</dbReference>
<comment type="function">
    <text evidence="5">RNA-binding nucleolar protein required for pre-rRNA processing. Involved in production of 18S rRNA and assembly of small ribosomal subunit.</text>
</comment>
<evidence type="ECO:0000313" key="11">
    <source>
        <dbReference type="EMBL" id="RKF56556.1"/>
    </source>
</evidence>
<dbReference type="Pfam" id="PF00806">
    <property type="entry name" value="PUF"/>
    <property type="match status" value="8"/>
</dbReference>
<evidence type="ECO:0000256" key="7">
    <source>
        <dbReference type="ARBA" id="ARBA00081811"/>
    </source>
</evidence>